<dbReference type="AlphaFoldDB" id="A0A084G2R4"/>
<dbReference type="InterPro" id="IPR051532">
    <property type="entry name" value="Ester_Hydrolysis_Enzymes"/>
</dbReference>
<evidence type="ECO:0000313" key="3">
    <source>
        <dbReference type="EMBL" id="KEZ41626.1"/>
    </source>
</evidence>
<dbReference type="InterPro" id="IPR013830">
    <property type="entry name" value="SGNH_hydro"/>
</dbReference>
<dbReference type="InterPro" id="IPR036514">
    <property type="entry name" value="SGNH_hydro_sf"/>
</dbReference>
<organism evidence="3 4">
    <name type="scientific">Pseudallescheria apiosperma</name>
    <name type="common">Scedosporium apiospermum</name>
    <dbReference type="NCBI Taxonomy" id="563466"/>
    <lineage>
        <taxon>Eukaryota</taxon>
        <taxon>Fungi</taxon>
        <taxon>Dikarya</taxon>
        <taxon>Ascomycota</taxon>
        <taxon>Pezizomycotina</taxon>
        <taxon>Sordariomycetes</taxon>
        <taxon>Hypocreomycetidae</taxon>
        <taxon>Microascales</taxon>
        <taxon>Microascaceae</taxon>
        <taxon>Scedosporium</taxon>
    </lineage>
</organism>
<dbReference type="InterPro" id="IPR036116">
    <property type="entry name" value="FN3_sf"/>
</dbReference>
<gene>
    <name evidence="3" type="ORF">SAPIO_CDS6936</name>
</gene>
<dbReference type="InterPro" id="IPR013783">
    <property type="entry name" value="Ig-like_fold"/>
</dbReference>
<dbReference type="Pfam" id="PF00041">
    <property type="entry name" value="fn3"/>
    <property type="match status" value="1"/>
</dbReference>
<reference evidence="3 4" key="1">
    <citation type="journal article" date="2014" name="Genome Announc.">
        <title>Draft genome sequence of the pathogenic fungus Scedosporium apiospermum.</title>
        <authorList>
            <person name="Vandeputte P."/>
            <person name="Ghamrawi S."/>
            <person name="Rechenmann M."/>
            <person name="Iltis A."/>
            <person name="Giraud S."/>
            <person name="Fleury M."/>
            <person name="Thornton C."/>
            <person name="Delhaes L."/>
            <person name="Meyer W."/>
            <person name="Papon N."/>
            <person name="Bouchara J.P."/>
        </authorList>
    </citation>
    <scope>NUCLEOTIDE SEQUENCE [LARGE SCALE GENOMIC DNA]</scope>
    <source>
        <strain evidence="3 4">IHEM 14462</strain>
    </source>
</reference>
<comment type="caution">
    <text evidence="3">The sequence shown here is derived from an EMBL/GenBank/DDBJ whole genome shotgun (WGS) entry which is preliminary data.</text>
</comment>
<evidence type="ECO:0000259" key="2">
    <source>
        <dbReference type="PROSITE" id="PS50853"/>
    </source>
</evidence>
<keyword evidence="4" id="KW-1185">Reference proteome</keyword>
<dbReference type="SUPFAM" id="SSF52266">
    <property type="entry name" value="SGNH hydrolase"/>
    <property type="match status" value="1"/>
</dbReference>
<evidence type="ECO:0000256" key="1">
    <source>
        <dbReference type="SAM" id="SignalP"/>
    </source>
</evidence>
<dbReference type="SUPFAM" id="SSF49265">
    <property type="entry name" value="Fibronectin type III"/>
    <property type="match status" value="3"/>
</dbReference>
<dbReference type="CDD" id="cd00063">
    <property type="entry name" value="FN3"/>
    <property type="match status" value="1"/>
</dbReference>
<dbReference type="GO" id="GO:0004622">
    <property type="term" value="F:phosphatidylcholine lysophospholipase activity"/>
    <property type="evidence" value="ECO:0007669"/>
    <property type="project" value="TreeGrafter"/>
</dbReference>
<dbReference type="Gene3D" id="2.60.40.10">
    <property type="entry name" value="Immunoglobulins"/>
    <property type="match status" value="2"/>
</dbReference>
<name>A0A084G2R4_PSEDA</name>
<dbReference type="Pfam" id="PF13472">
    <property type="entry name" value="Lipase_GDSL_2"/>
    <property type="match status" value="1"/>
</dbReference>
<dbReference type="Gene3D" id="3.40.50.1110">
    <property type="entry name" value="SGNH hydrolase"/>
    <property type="match status" value="1"/>
</dbReference>
<dbReference type="SMART" id="SM00060">
    <property type="entry name" value="FN3"/>
    <property type="match status" value="2"/>
</dbReference>
<dbReference type="GeneID" id="27726008"/>
<dbReference type="PANTHER" id="PTHR30383:SF19">
    <property type="entry name" value="FIBRONECTIN TYPE-III DOMAIN-CONTAINING PROTEIN"/>
    <property type="match status" value="1"/>
</dbReference>
<dbReference type="HOGENOM" id="CLU_318601_0_0_1"/>
<dbReference type="OrthoDB" id="2119228at2759"/>
<dbReference type="RefSeq" id="XP_016641425.1">
    <property type="nucleotide sequence ID" value="XM_016788901.1"/>
</dbReference>
<feature type="chain" id="PRO_5001775208" evidence="1">
    <location>
        <begin position="19"/>
        <end position="862"/>
    </location>
</feature>
<dbReference type="PANTHER" id="PTHR30383">
    <property type="entry name" value="THIOESTERASE 1/PROTEASE 1/LYSOPHOSPHOLIPASE L1"/>
    <property type="match status" value="1"/>
</dbReference>
<evidence type="ECO:0000313" key="4">
    <source>
        <dbReference type="Proteomes" id="UP000028545"/>
    </source>
</evidence>
<dbReference type="EMBL" id="JOWA01000109">
    <property type="protein sequence ID" value="KEZ41626.1"/>
    <property type="molecule type" value="Genomic_DNA"/>
</dbReference>
<dbReference type="VEuPathDB" id="FungiDB:SAPIO_CDS6936"/>
<dbReference type="PROSITE" id="PS50853">
    <property type="entry name" value="FN3"/>
    <property type="match status" value="1"/>
</dbReference>
<accession>A0A084G2R4</accession>
<dbReference type="CDD" id="cd01833">
    <property type="entry name" value="XynB_like"/>
    <property type="match status" value="1"/>
</dbReference>
<proteinExistence type="predicted"/>
<dbReference type="OMA" id="DDWTWRY"/>
<dbReference type="Proteomes" id="UP000028545">
    <property type="component" value="Unassembled WGS sequence"/>
</dbReference>
<keyword evidence="1" id="KW-0732">Signal</keyword>
<dbReference type="KEGG" id="sapo:SAPIO_CDS6936"/>
<feature type="signal peptide" evidence="1">
    <location>
        <begin position="1"/>
        <end position="18"/>
    </location>
</feature>
<feature type="domain" description="Fibronectin type-III" evidence="2">
    <location>
        <begin position="607"/>
        <end position="698"/>
    </location>
</feature>
<sequence length="862" mass="94935">MRLSSLVAVLLPPAWARAYPTDSSSDGALQAFPDINYGAPIIGGGEQITDPAELEILHARHADVLRRLKAGEGYSLENTTLFDSPGLDKRVPILGMAGVTILGAIPGLSTAMQRLYGFLLGDPLGPWASKNNCRVEFHTKGGGNEETSVLGRNNNPRQEFLNNTGWNNPTSTGPPILFFRTDSIVIYRQEYELVLNTWPLANADAIEESEGDSISSEGAGGNRWGGSCGVLCIDQVVTDIERPEDWTERPRPKGKILIAGDSISHGMQDDWTWRYRLDRWLQSNYFKYEFVGPWVGTYGIPDIEAAQPRAPLFPEETPPSTFRRGDYAFTGDDIPFIDSGHGAFWGRQAKESVREVYHWIRTYEADYLLVLLGFNDLGWFVSGPEGLIMDMGTLVKNAREANPKINILVGNVVHRTHINGRDDLPVKTDRYNQILREHLPTWFDWNSPIRYVDVAGLYNCHPNSCPDGYDGLHPNAFGEWAIAKAFADVLQHDFHFHGEPLNIPSRVDTRPVSAPLGVKIVPRPEGLLTTWDTVKNARGYEIRTRLEGAQEWWSSGEVYPKTTASFNTWVLNGQTWEVQVRTKGDNDDRSEWSLSRTATVAALTAPPPANIIVNPEGGDGVVVTWDSVTGYDVDRYSIYLWDRDTEGSWTGVYPCRGTRWSIGGLVPGHRYSVWVATHATIPHGTLSNVPEAPGGLPGTGRDVYIGGGRPPQPSSFTSESIDATTIRLNWNHAGGISGYAIYSRNIHDGQGLKLDGTTTDASYLLGIQFPGIWNFEYCVAAFNGNLESTRVCTIPAVCCGHSKRDLVTGNVTVPAGFVDTAHVTAQMQHAVLGQVHDMYMKLSAGLGTMMGNFSTLGVPPPY</sequence>
<protein>
    <submittedName>
        <fullName evidence="3">Fibronectin type III domain protein</fullName>
    </submittedName>
</protein>
<dbReference type="InterPro" id="IPR003961">
    <property type="entry name" value="FN3_dom"/>
</dbReference>